<keyword evidence="2" id="KW-0677">Repeat</keyword>
<dbReference type="Gene3D" id="3.80.10.10">
    <property type="entry name" value="Ribonuclease Inhibitor"/>
    <property type="match status" value="2"/>
</dbReference>
<sequence length="558" mass="62356">MTRLSSEQALKETNTSDPNSVSSLKLTYKALSDVSCLSDFKYLERLDLSFNILTSLEVYYFSVNSNMYGLEACVNLKWLAVVQNKLESLKGIEGLTKLTVLNAGKNKLTSMDEIKSLVSLRALILNDNEIISICKLDQMRELNTLGRGPPLEAGVEAKYGVIKGVSHKVGERQEVIYYSLFMTKELWSFVFSLFGDFMGLAMGGGSYFGIVENVALVVLSRNPILEIGESLVKVKSITKLSLSNCQLHTIGSSLKYCTELKELRLAHNSITTLPAELARNKKLQNLDLGNNVIIRWSDLEVLTSLDNLKNLNLHGNPVAENDKLAKRIKKELPNLQIFNAKPTEKCIKNSDRVEDSSVNFTNKLDGPIDNAIGVDVEKKLKWKRQKTNDISSEKETLVCEDEKRGDIRKKNSKHHVVEQSKDGPLDYAEDVHVGKESRHKKQKNDKPLKKQVPVHEEVDAKVEKKLKKTKVKQGELDVIDDPEASFVELFAADTAENPKNDYEKKIVKKAIQDMKSEDGVVTISVKKKKAKSHGVDPAPQLFPKVEIGLGGPSTWGDE</sequence>
<feature type="region of interest" description="Disordered" evidence="3">
    <location>
        <begin position="528"/>
        <end position="558"/>
    </location>
</feature>
<reference evidence="4" key="1">
    <citation type="submission" date="2018-02" db="EMBL/GenBank/DDBJ databases">
        <authorList>
            <person name="Cohen D.B."/>
            <person name="Kent A.D."/>
        </authorList>
    </citation>
    <scope>NUCLEOTIDE SEQUENCE</scope>
</reference>
<evidence type="ECO:0000256" key="3">
    <source>
        <dbReference type="SAM" id="MobiDB-lite"/>
    </source>
</evidence>
<gene>
    <name evidence="4" type="ORF">FSB_LOCUS55075</name>
</gene>
<evidence type="ECO:0008006" key="5">
    <source>
        <dbReference type="Google" id="ProtNLM"/>
    </source>
</evidence>
<keyword evidence="1" id="KW-0433">Leucine-rich repeat</keyword>
<dbReference type="InterPro" id="IPR025875">
    <property type="entry name" value="Leu-rich_rpt_4"/>
</dbReference>
<evidence type="ECO:0000256" key="2">
    <source>
        <dbReference type="ARBA" id="ARBA00022737"/>
    </source>
</evidence>
<dbReference type="InterPro" id="IPR050836">
    <property type="entry name" value="SDS22/Internalin_LRR"/>
</dbReference>
<feature type="region of interest" description="Disordered" evidence="3">
    <location>
        <begin position="1"/>
        <end position="21"/>
    </location>
</feature>
<dbReference type="Pfam" id="PF12799">
    <property type="entry name" value="LRR_4"/>
    <property type="match status" value="1"/>
</dbReference>
<dbReference type="AlphaFoldDB" id="A0A2N9ISQ9"/>
<evidence type="ECO:0000256" key="1">
    <source>
        <dbReference type="ARBA" id="ARBA00022614"/>
    </source>
</evidence>
<evidence type="ECO:0000313" key="4">
    <source>
        <dbReference type="EMBL" id="SPD27193.1"/>
    </source>
</evidence>
<dbReference type="PROSITE" id="PS51450">
    <property type="entry name" value="LRR"/>
    <property type="match status" value="4"/>
</dbReference>
<feature type="compositionally biased region" description="Basic and acidic residues" evidence="3">
    <location>
        <begin position="407"/>
        <end position="436"/>
    </location>
</feature>
<name>A0A2N9ISQ9_FAGSY</name>
<dbReference type="SUPFAM" id="SSF52058">
    <property type="entry name" value="L domain-like"/>
    <property type="match status" value="1"/>
</dbReference>
<dbReference type="EMBL" id="OIVN01006182">
    <property type="protein sequence ID" value="SPD27193.1"/>
    <property type="molecule type" value="Genomic_DNA"/>
</dbReference>
<dbReference type="SMART" id="SM00365">
    <property type="entry name" value="LRR_SD22"/>
    <property type="match status" value="5"/>
</dbReference>
<proteinExistence type="predicted"/>
<protein>
    <recommendedName>
        <fullName evidence="5">U2A'/phosphoprotein 32 family A C-terminal domain-containing protein</fullName>
    </recommendedName>
</protein>
<feature type="compositionally biased region" description="Gly residues" evidence="3">
    <location>
        <begin position="548"/>
        <end position="558"/>
    </location>
</feature>
<organism evidence="4">
    <name type="scientific">Fagus sylvatica</name>
    <name type="common">Beechnut</name>
    <dbReference type="NCBI Taxonomy" id="28930"/>
    <lineage>
        <taxon>Eukaryota</taxon>
        <taxon>Viridiplantae</taxon>
        <taxon>Streptophyta</taxon>
        <taxon>Embryophyta</taxon>
        <taxon>Tracheophyta</taxon>
        <taxon>Spermatophyta</taxon>
        <taxon>Magnoliopsida</taxon>
        <taxon>eudicotyledons</taxon>
        <taxon>Gunneridae</taxon>
        <taxon>Pentapetalae</taxon>
        <taxon>rosids</taxon>
        <taxon>fabids</taxon>
        <taxon>Fagales</taxon>
        <taxon>Fagaceae</taxon>
        <taxon>Fagus</taxon>
    </lineage>
</organism>
<dbReference type="PANTHER" id="PTHR46652:SF7">
    <property type="entry name" value="LEUCINE-RICH REPEAT AND IQ DOMAIN-CONTAINING PROTEIN 1"/>
    <property type="match status" value="1"/>
</dbReference>
<feature type="region of interest" description="Disordered" evidence="3">
    <location>
        <begin position="407"/>
        <end position="452"/>
    </location>
</feature>
<dbReference type="InterPro" id="IPR001611">
    <property type="entry name" value="Leu-rich_rpt"/>
</dbReference>
<dbReference type="PANTHER" id="PTHR46652">
    <property type="entry name" value="LEUCINE-RICH REPEAT AND IQ DOMAIN-CONTAINING PROTEIN 1-RELATED"/>
    <property type="match status" value="1"/>
</dbReference>
<accession>A0A2N9ISQ9</accession>
<dbReference type="InterPro" id="IPR032675">
    <property type="entry name" value="LRR_dom_sf"/>
</dbReference>